<dbReference type="SUPFAM" id="SSF159774">
    <property type="entry name" value="YerB-like"/>
    <property type="match status" value="1"/>
</dbReference>
<evidence type="ECO:0000259" key="2">
    <source>
        <dbReference type="Pfam" id="PF17479"/>
    </source>
</evidence>
<name>A0A410DNU1_9CLOT</name>
<dbReference type="InterPro" id="IPR021416">
    <property type="entry name" value="DUF3048_N"/>
</dbReference>
<gene>
    <name evidence="3" type="ORF">C1I91_02890</name>
</gene>
<dbReference type="InterPro" id="IPR023158">
    <property type="entry name" value="YerB-like_sf"/>
</dbReference>
<dbReference type="Pfam" id="PF17479">
    <property type="entry name" value="DUF3048_C"/>
    <property type="match status" value="1"/>
</dbReference>
<feature type="domain" description="DUF3048" evidence="1">
    <location>
        <begin position="59"/>
        <end position="195"/>
    </location>
</feature>
<organism evidence="3 4">
    <name type="scientific">Clostridium manihotivorum</name>
    <dbReference type="NCBI Taxonomy" id="2320868"/>
    <lineage>
        <taxon>Bacteria</taxon>
        <taxon>Bacillati</taxon>
        <taxon>Bacillota</taxon>
        <taxon>Clostridia</taxon>
        <taxon>Eubacteriales</taxon>
        <taxon>Clostridiaceae</taxon>
        <taxon>Clostridium</taxon>
    </lineage>
</organism>
<dbReference type="RefSeq" id="WP_128211148.1">
    <property type="nucleotide sequence ID" value="NZ_CP025746.1"/>
</dbReference>
<keyword evidence="4" id="KW-1185">Reference proteome</keyword>
<dbReference type="Gene3D" id="3.50.90.10">
    <property type="entry name" value="YerB-like"/>
    <property type="match status" value="1"/>
</dbReference>
<accession>A0A410DNU1</accession>
<dbReference type="Pfam" id="PF11258">
    <property type="entry name" value="DUF3048"/>
    <property type="match status" value="1"/>
</dbReference>
<evidence type="ECO:0000259" key="1">
    <source>
        <dbReference type="Pfam" id="PF11258"/>
    </source>
</evidence>
<dbReference type="EMBL" id="CP025746">
    <property type="protein sequence ID" value="QAA30697.1"/>
    <property type="molecule type" value="Genomic_DNA"/>
</dbReference>
<evidence type="ECO:0000313" key="4">
    <source>
        <dbReference type="Proteomes" id="UP000286268"/>
    </source>
</evidence>
<dbReference type="AlphaFoldDB" id="A0A410DNU1"/>
<protein>
    <submittedName>
        <fullName evidence="3">DUF3048 domain-containing protein</fullName>
    </submittedName>
</protein>
<dbReference type="Proteomes" id="UP000286268">
    <property type="component" value="Chromosome"/>
</dbReference>
<dbReference type="InterPro" id="IPR035328">
    <property type="entry name" value="DUF3048_C"/>
</dbReference>
<feature type="domain" description="DUF3048" evidence="2">
    <location>
        <begin position="226"/>
        <end position="328"/>
    </location>
</feature>
<dbReference type="KEGG" id="cmah:C1I91_02890"/>
<proteinExistence type="predicted"/>
<evidence type="ECO:0000313" key="3">
    <source>
        <dbReference type="EMBL" id="QAA30697.1"/>
    </source>
</evidence>
<dbReference type="PROSITE" id="PS51257">
    <property type="entry name" value="PROKAR_LIPOPROTEIN"/>
    <property type="match status" value="1"/>
</dbReference>
<reference evidence="3 4" key="1">
    <citation type="submission" date="2018-01" db="EMBL/GenBank/DDBJ databases">
        <title>Genome Sequencing and Assembly of Anaerobacter polyendosporus strain CT4.</title>
        <authorList>
            <person name="Tachaapaikoon C."/>
            <person name="Sutheeworapong S."/>
            <person name="Jenjaroenpun P."/>
            <person name="Wongsurawat T."/>
            <person name="Nookeaw I."/>
            <person name="Cheawchanlertfa P."/>
            <person name="Kosugi A."/>
            <person name="Cheevadhanarak S."/>
            <person name="Ratanakhanokchai K."/>
        </authorList>
    </citation>
    <scope>NUCLEOTIDE SEQUENCE [LARGE SCALE GENOMIC DNA]</scope>
    <source>
        <strain evidence="3 4">CT4</strain>
    </source>
</reference>
<sequence length="342" mass="38945">MKKIAYFIILAMCISLFGCTSNERKTSIKPFKREEPPLIDLNDSTDNKDDACCYTEENLTEDEKNNTAFMAIIENSKDARPQSGLSEADLVFETMAEGGIPRFIALFHKNSPKQIGPIRSVRPYFISIAKEFNVPFAHCGGSEEALSIIKSTSSINNINEISNGEYFYRDNSRKAPHNLYTTANQIRKYISTKNIKTDLKCNFNFDNKFWERENMDKATTIELGVNKSYSTSYKYVNGRYEKYMDGVKVIDKNNNLPVTFSNVVIQNTDIKLQSDNTHLDINLIGKGTGFVFSSGKVKRVTWQRNSENEQTELFTEDGNKVCFSKGTTIWHIIDNSVTSKYN</sequence>
<dbReference type="OrthoDB" id="9779102at2"/>